<dbReference type="EMBL" id="CAIIXF020000004">
    <property type="protein sequence ID" value="CAH1781396.1"/>
    <property type="molecule type" value="Genomic_DNA"/>
</dbReference>
<dbReference type="PANTHER" id="PTHR10342:SF274">
    <property type="entry name" value="ARYLSULFATASE B"/>
    <property type="match status" value="1"/>
</dbReference>
<dbReference type="FunFam" id="2.10.25.10:FF:000472">
    <property type="entry name" value="Uncharacterized protein, isoform A"/>
    <property type="match status" value="1"/>
</dbReference>
<dbReference type="InterPro" id="IPR000917">
    <property type="entry name" value="Sulfatase_N"/>
</dbReference>
<evidence type="ECO:0000256" key="9">
    <source>
        <dbReference type="ARBA" id="ARBA00023157"/>
    </source>
</evidence>
<dbReference type="CDD" id="cd16029">
    <property type="entry name" value="4-S"/>
    <property type="match status" value="1"/>
</dbReference>
<dbReference type="PANTHER" id="PTHR10342">
    <property type="entry name" value="ARYLSULFATASE"/>
    <property type="match status" value="1"/>
</dbReference>
<sequence>MQWIARNIVSWGEWGECYTTGDSAHRRSRTRSGYILEFGYYTNDGPLYQHYTGPLVEADDESCPDPCNFSPCKNGGHCSTDGTGFKCTCTSEWTGPICIELNRCNSSPCMNNGTCFDKGSEKDIKCICHPGWIGPKCQRRDACMSNPCKNNGTCDNLRSGEFKCSCSPKWSGPTCSIFEKVGCSSEPCKNSGQCTDTEQGYICSCGSEWTGKTCETKIQTNQCSTNPCKNSGQCTDTDQGYICSCGSEWTGKTCETKIQTNQCSTNPCENGGTCIISKSKEKCKCKPGWSGRKCGAKVGNCSPNPCKNKGVCTTVGNKFSCKCRSHFTGSTCAIRTDHCIPNPCKNRGVCSDNRKGGTLCTCMSGWSGNTCEICMPNACKNGGTCKMAVSGSGVDCDCTSDWEGTTCDIRRKQDTPNIVLVISGALGYNDVGFRNPKFVTPVIDALAKEGIRLDNYYVDSFSTAFRASLITGTYFPNTGAMASIPNAVDNCIPHDELNLAERLQRVGYSTSFIGKWHMGYSRTSCLPRNRGFDYFYGSYGPWKNQINHTFTACTRRGNETTSGMPCCLNRSDKFRKCVKNCWDKKNNVQGFDLIENETPAVNDQGIFGTDLITEKAIYRIGIHNPKKRLFLTVAYQTHFPAPTENYRNKITNITDGKLGPLNSPRKDVAAMVNAVDTGLGRIIDKLKQAGLWGNTVLLFTSGQGGHRRKNNNWPLRGTTHTYFEGGIRGLGILAGPVTIGTNATDAPVYNEQLYHMTDWYKTFLKLAGADIGTSGADSYDIWNSVRFGTESPRTEILHALNIEMPRLGSPLYSNTFDSSVQATIRMGDYKLFTGRISGTGGFSGWVAPAEYPELVTIEPDLKDTSNVHLYNIKDDPMEKIDLSAVMPDKVREMLNRLQELQPMTKREPYTCPDPAGAPVLVSTEEDMYSWLSWVDDLIVS</sequence>
<feature type="disulfide bond" evidence="12">
    <location>
        <begin position="89"/>
        <end position="98"/>
    </location>
</feature>
<evidence type="ECO:0000259" key="13">
    <source>
        <dbReference type="PROSITE" id="PS50026"/>
    </source>
</evidence>
<dbReference type="FunFam" id="2.10.25.10:FF:000173">
    <property type="entry name" value="Neurogenic locus notch protein 2"/>
    <property type="match status" value="1"/>
</dbReference>
<dbReference type="InterPro" id="IPR047115">
    <property type="entry name" value="ARSB"/>
</dbReference>
<dbReference type="InterPro" id="IPR001881">
    <property type="entry name" value="EGF-like_Ca-bd_dom"/>
</dbReference>
<dbReference type="GO" id="GO:0008484">
    <property type="term" value="F:sulfuric ester hydrolase activity"/>
    <property type="evidence" value="ECO:0007669"/>
    <property type="project" value="InterPro"/>
</dbReference>
<dbReference type="SMART" id="SM00181">
    <property type="entry name" value="EGF"/>
    <property type="match status" value="9"/>
</dbReference>
<feature type="domain" description="EGF-like" evidence="13">
    <location>
        <begin position="179"/>
        <end position="215"/>
    </location>
</feature>
<gene>
    <name evidence="14" type="ORF">OFUS_LOCUS7979</name>
</gene>
<keyword evidence="5" id="KW-0732">Signal</keyword>
<dbReference type="Pfam" id="PF12661">
    <property type="entry name" value="hEGF"/>
    <property type="match status" value="1"/>
</dbReference>
<feature type="disulfide bond" evidence="12">
    <location>
        <begin position="128"/>
        <end position="137"/>
    </location>
</feature>
<comment type="caution">
    <text evidence="14">The sequence shown here is derived from an EMBL/GenBank/DDBJ whole genome shotgun (WGS) entry which is preliminary data.</text>
</comment>
<feature type="disulfide bond" evidence="12">
    <location>
        <begin position="205"/>
        <end position="214"/>
    </location>
</feature>
<feature type="disulfide bond" evidence="12">
    <location>
        <begin position="398"/>
        <end position="407"/>
    </location>
</feature>
<dbReference type="Pfam" id="PF00884">
    <property type="entry name" value="Sulfatase"/>
    <property type="match status" value="1"/>
</dbReference>
<feature type="disulfide bond" evidence="12">
    <location>
        <begin position="379"/>
        <end position="396"/>
    </location>
</feature>
<dbReference type="Gene3D" id="3.30.1120.10">
    <property type="match status" value="1"/>
</dbReference>
<dbReference type="PROSITE" id="PS50026">
    <property type="entry name" value="EGF_3"/>
    <property type="match status" value="9"/>
</dbReference>
<dbReference type="InterPro" id="IPR013032">
    <property type="entry name" value="EGF-like_CS"/>
</dbReference>
<name>A0A8S4NLY0_OWEFU</name>
<evidence type="ECO:0000256" key="1">
    <source>
        <dbReference type="ARBA" id="ARBA00001913"/>
    </source>
</evidence>
<dbReference type="InterPro" id="IPR013111">
    <property type="entry name" value="EGF_extracell"/>
</dbReference>
<dbReference type="InterPro" id="IPR000742">
    <property type="entry name" value="EGF"/>
</dbReference>
<dbReference type="Gene3D" id="2.10.25.10">
    <property type="entry name" value="Laminin"/>
    <property type="match status" value="9"/>
</dbReference>
<protein>
    <recommendedName>
        <fullName evidence="13">EGF-like domain-containing protein</fullName>
    </recommendedName>
</protein>
<feature type="disulfide bond" evidence="12">
    <location>
        <begin position="109"/>
        <end position="126"/>
    </location>
</feature>
<comment type="similarity">
    <text evidence="2">Belongs to the sulfatase family.</text>
</comment>
<organism evidence="14 15">
    <name type="scientific">Owenia fusiformis</name>
    <name type="common">Polychaete worm</name>
    <dbReference type="NCBI Taxonomy" id="6347"/>
    <lineage>
        <taxon>Eukaryota</taxon>
        <taxon>Metazoa</taxon>
        <taxon>Spiralia</taxon>
        <taxon>Lophotrochozoa</taxon>
        <taxon>Annelida</taxon>
        <taxon>Polychaeta</taxon>
        <taxon>Sedentaria</taxon>
        <taxon>Canalipalpata</taxon>
        <taxon>Sabellida</taxon>
        <taxon>Oweniida</taxon>
        <taxon>Oweniidae</taxon>
        <taxon>Owenia</taxon>
    </lineage>
</organism>
<proteinExistence type="inferred from homology"/>
<feature type="domain" description="EGF-like" evidence="13">
    <location>
        <begin position="335"/>
        <end position="372"/>
    </location>
</feature>
<dbReference type="SUPFAM" id="SSF57196">
    <property type="entry name" value="EGF/Laminin"/>
    <property type="match status" value="9"/>
</dbReference>
<dbReference type="SMART" id="SM00179">
    <property type="entry name" value="EGF_CA"/>
    <property type="match status" value="8"/>
</dbReference>
<keyword evidence="6" id="KW-0677">Repeat</keyword>
<feature type="disulfide bond" evidence="12">
    <location>
        <begin position="362"/>
        <end position="371"/>
    </location>
</feature>
<dbReference type="OrthoDB" id="6228714at2759"/>
<feature type="domain" description="EGF-like" evidence="13">
    <location>
        <begin position="64"/>
        <end position="99"/>
    </location>
</feature>
<dbReference type="PROSITE" id="PS01186">
    <property type="entry name" value="EGF_2"/>
    <property type="match status" value="2"/>
</dbReference>
<feature type="domain" description="EGF-like" evidence="13">
    <location>
        <begin position="219"/>
        <end position="255"/>
    </location>
</feature>
<dbReference type="InterPro" id="IPR017850">
    <property type="entry name" value="Alkaline_phosphatase_core_sf"/>
</dbReference>
<keyword evidence="8" id="KW-0106">Calcium</keyword>
<keyword evidence="10" id="KW-0325">Glycoprotein</keyword>
<feature type="domain" description="EGF-like" evidence="13">
    <location>
        <begin position="100"/>
        <end position="138"/>
    </location>
</feature>
<comment type="caution">
    <text evidence="12">Lacks conserved residue(s) required for the propagation of feature annotation.</text>
</comment>
<dbReference type="FunFam" id="2.10.25.10:FF:000321">
    <property type="entry name" value="Protein delta homolog 1"/>
    <property type="match status" value="2"/>
</dbReference>
<keyword evidence="9 12" id="KW-1015">Disulfide bond</keyword>
<dbReference type="InterPro" id="IPR024607">
    <property type="entry name" value="Sulfatase_CS"/>
</dbReference>
<dbReference type="Pfam" id="PF00008">
    <property type="entry name" value="EGF"/>
    <property type="match status" value="5"/>
</dbReference>
<evidence type="ECO:0000256" key="5">
    <source>
        <dbReference type="ARBA" id="ARBA00022729"/>
    </source>
</evidence>
<evidence type="ECO:0000256" key="10">
    <source>
        <dbReference type="ARBA" id="ARBA00023180"/>
    </source>
</evidence>
<evidence type="ECO:0000256" key="7">
    <source>
        <dbReference type="ARBA" id="ARBA00022801"/>
    </source>
</evidence>
<dbReference type="GO" id="GO:0005509">
    <property type="term" value="F:calcium ion binding"/>
    <property type="evidence" value="ECO:0007669"/>
    <property type="project" value="InterPro"/>
</dbReference>
<evidence type="ECO:0000256" key="12">
    <source>
        <dbReference type="PROSITE-ProRule" id="PRU00076"/>
    </source>
</evidence>
<dbReference type="CDD" id="cd00054">
    <property type="entry name" value="EGF_CA"/>
    <property type="match status" value="5"/>
</dbReference>
<dbReference type="AlphaFoldDB" id="A0A8S4NLY0"/>
<comment type="cofactor">
    <cofactor evidence="1">
        <name>Ca(2+)</name>
        <dbReference type="ChEBI" id="CHEBI:29108"/>
    </cofactor>
</comment>
<evidence type="ECO:0000256" key="11">
    <source>
        <dbReference type="PIRSR" id="PIRSR600917-52"/>
    </source>
</evidence>
<evidence type="ECO:0000256" key="6">
    <source>
        <dbReference type="ARBA" id="ARBA00022737"/>
    </source>
</evidence>
<keyword evidence="3 12" id="KW-0245">EGF-like domain</keyword>
<feature type="modified residue" description="3-oxoalanine (Ser)" evidence="11">
    <location>
        <position position="462"/>
    </location>
</feature>
<dbReference type="Proteomes" id="UP000749559">
    <property type="component" value="Unassembled WGS sequence"/>
</dbReference>
<evidence type="ECO:0000256" key="3">
    <source>
        <dbReference type="ARBA" id="ARBA00022536"/>
    </source>
</evidence>
<dbReference type="InterPro" id="IPR018097">
    <property type="entry name" value="EGF_Ca-bd_CS"/>
</dbReference>
<feature type="disulfide bond" evidence="12">
    <location>
        <begin position="166"/>
        <end position="175"/>
    </location>
</feature>
<dbReference type="PROSITE" id="PS01187">
    <property type="entry name" value="EGF_CA"/>
    <property type="match status" value="1"/>
</dbReference>
<feature type="domain" description="EGF-like" evidence="13">
    <location>
        <begin position="139"/>
        <end position="176"/>
    </location>
</feature>
<feature type="domain" description="EGF-like" evidence="13">
    <location>
        <begin position="297"/>
        <end position="333"/>
    </location>
</feature>
<evidence type="ECO:0000313" key="15">
    <source>
        <dbReference type="Proteomes" id="UP000749559"/>
    </source>
</evidence>
<dbReference type="SUPFAM" id="SSF53649">
    <property type="entry name" value="Alkaline phosphatase-like"/>
    <property type="match status" value="1"/>
</dbReference>
<reference evidence="14" key="1">
    <citation type="submission" date="2022-03" db="EMBL/GenBank/DDBJ databases">
        <authorList>
            <person name="Martin C."/>
        </authorList>
    </citation>
    <scope>NUCLEOTIDE SEQUENCE</scope>
</reference>
<feature type="disulfide bond" evidence="12">
    <location>
        <begin position="323"/>
        <end position="332"/>
    </location>
</feature>
<feature type="disulfide bond" evidence="12">
    <location>
        <begin position="245"/>
        <end position="254"/>
    </location>
</feature>
<evidence type="ECO:0000256" key="4">
    <source>
        <dbReference type="ARBA" id="ARBA00022723"/>
    </source>
</evidence>
<feature type="disulfide bond" evidence="12">
    <location>
        <begin position="285"/>
        <end position="294"/>
    </location>
</feature>
<keyword evidence="7" id="KW-0378">Hydrolase</keyword>
<evidence type="ECO:0000256" key="2">
    <source>
        <dbReference type="ARBA" id="ARBA00008779"/>
    </source>
</evidence>
<dbReference type="PROSITE" id="PS00149">
    <property type="entry name" value="SULFATASE_2"/>
    <property type="match status" value="1"/>
</dbReference>
<dbReference type="InterPro" id="IPR000152">
    <property type="entry name" value="EGF-type_Asp/Asn_hydroxyl_site"/>
</dbReference>
<dbReference type="PROSITE" id="PS00010">
    <property type="entry name" value="ASX_HYDROXYL"/>
    <property type="match status" value="2"/>
</dbReference>
<evidence type="ECO:0000256" key="8">
    <source>
        <dbReference type="ARBA" id="ARBA00022837"/>
    </source>
</evidence>
<dbReference type="FunFam" id="2.10.25.10:FF:000095">
    <property type="entry name" value="Notch, isoform B"/>
    <property type="match status" value="1"/>
</dbReference>
<keyword evidence="15" id="KW-1185">Reference proteome</keyword>
<dbReference type="Gene3D" id="3.40.720.10">
    <property type="entry name" value="Alkaline Phosphatase, subunit A"/>
    <property type="match status" value="1"/>
</dbReference>
<dbReference type="PROSITE" id="PS00022">
    <property type="entry name" value="EGF_1"/>
    <property type="match status" value="9"/>
</dbReference>
<feature type="domain" description="EGF-like" evidence="13">
    <location>
        <begin position="259"/>
        <end position="295"/>
    </location>
</feature>
<feature type="domain" description="EGF-like" evidence="13">
    <location>
        <begin position="373"/>
        <end position="408"/>
    </location>
</feature>
<accession>A0A8S4NLY0</accession>
<keyword evidence="4" id="KW-0479">Metal-binding</keyword>
<evidence type="ECO:0000313" key="14">
    <source>
        <dbReference type="EMBL" id="CAH1781396.1"/>
    </source>
</evidence>
<comment type="PTM">
    <text evidence="11">The conversion to 3-oxoalanine (also known as C-formylglycine, FGly), of a serine or cysteine residue in prokaryotes and of a cysteine residue in eukaryotes, is critical for catalytic activity.</text>
</comment>
<dbReference type="Pfam" id="PF07974">
    <property type="entry name" value="EGF_2"/>
    <property type="match status" value="1"/>
</dbReference>